<keyword evidence="3" id="KW-1185">Reference proteome</keyword>
<dbReference type="AlphaFoldDB" id="A0A1G9GRZ1"/>
<accession>A0A1G9GRZ1</accession>
<name>A0A1G9GRZ1_9ACTN</name>
<proteinExistence type="predicted"/>
<evidence type="ECO:0000313" key="2">
    <source>
        <dbReference type="EMBL" id="SDL03043.1"/>
    </source>
</evidence>
<keyword evidence="1" id="KW-0472">Membrane</keyword>
<sequence>MQRGRFSSPSSGPQIWLYSGLLIVSSTGLITSAFQQDWAYVAINRLLVPLFAAMTVKERVKRKTAQSIDE</sequence>
<dbReference type="Proteomes" id="UP000199155">
    <property type="component" value="Unassembled WGS sequence"/>
</dbReference>
<evidence type="ECO:0000313" key="3">
    <source>
        <dbReference type="Proteomes" id="UP000199155"/>
    </source>
</evidence>
<keyword evidence="1" id="KW-1133">Transmembrane helix</keyword>
<feature type="transmembrane region" description="Helical" evidence="1">
    <location>
        <begin position="15"/>
        <end position="32"/>
    </location>
</feature>
<keyword evidence="1" id="KW-0812">Transmembrane</keyword>
<evidence type="ECO:0000256" key="1">
    <source>
        <dbReference type="SAM" id="Phobius"/>
    </source>
</evidence>
<dbReference type="EMBL" id="FNFF01000016">
    <property type="protein sequence ID" value="SDL03043.1"/>
    <property type="molecule type" value="Genomic_DNA"/>
</dbReference>
<reference evidence="2 3" key="1">
    <citation type="submission" date="2016-10" db="EMBL/GenBank/DDBJ databases">
        <authorList>
            <person name="de Groot N.N."/>
        </authorList>
    </citation>
    <scope>NUCLEOTIDE SEQUENCE [LARGE SCALE GENOMIC DNA]</scope>
    <source>
        <strain evidence="2 3">CGMCC 4.5727</strain>
    </source>
</reference>
<protein>
    <submittedName>
        <fullName evidence="2">Uncharacterized protein</fullName>
    </submittedName>
</protein>
<organism evidence="2 3">
    <name type="scientific">Streptomyces indicus</name>
    <dbReference type="NCBI Taxonomy" id="417292"/>
    <lineage>
        <taxon>Bacteria</taxon>
        <taxon>Bacillati</taxon>
        <taxon>Actinomycetota</taxon>
        <taxon>Actinomycetes</taxon>
        <taxon>Kitasatosporales</taxon>
        <taxon>Streptomycetaceae</taxon>
        <taxon>Streptomyces</taxon>
    </lineage>
</organism>
<gene>
    <name evidence="2" type="ORF">SAMN05421806_116156</name>
</gene>